<keyword evidence="11 15" id="KW-0408">Iron</keyword>
<dbReference type="PANTHER" id="PTHR24292">
    <property type="entry name" value="CYTOCHROME P450"/>
    <property type="match status" value="1"/>
</dbReference>
<dbReference type="SUPFAM" id="SSF48264">
    <property type="entry name" value="Cytochrome P450"/>
    <property type="match status" value="1"/>
</dbReference>
<keyword evidence="17" id="KW-1185">Reference proteome</keyword>
<comment type="catalytic activity">
    <reaction evidence="14">
        <text>an organic molecule + reduced [NADPH--hemoprotein reductase] + O2 = an alcohol + oxidized [NADPH--hemoprotein reductase] + H2O + H(+)</text>
        <dbReference type="Rhea" id="RHEA:17149"/>
        <dbReference type="Rhea" id="RHEA-COMP:11964"/>
        <dbReference type="Rhea" id="RHEA-COMP:11965"/>
        <dbReference type="ChEBI" id="CHEBI:15377"/>
        <dbReference type="ChEBI" id="CHEBI:15378"/>
        <dbReference type="ChEBI" id="CHEBI:15379"/>
        <dbReference type="ChEBI" id="CHEBI:30879"/>
        <dbReference type="ChEBI" id="CHEBI:57618"/>
        <dbReference type="ChEBI" id="CHEBI:58210"/>
        <dbReference type="ChEBI" id="CHEBI:142491"/>
        <dbReference type="EC" id="1.14.14.1"/>
    </reaction>
</comment>
<dbReference type="PROSITE" id="PS00086">
    <property type="entry name" value="CYTOCHROME_P450"/>
    <property type="match status" value="1"/>
</dbReference>
<dbReference type="EC" id="1.14.14.1" evidence="5"/>
<comment type="similarity">
    <text evidence="4 15">Belongs to the cytochrome P450 family.</text>
</comment>
<dbReference type="InterPro" id="IPR001128">
    <property type="entry name" value="Cyt_P450"/>
</dbReference>
<dbReference type="InterPro" id="IPR050476">
    <property type="entry name" value="Insect_CytP450_Detox"/>
</dbReference>
<proteinExistence type="inferred from homology"/>
<keyword evidence="6 15" id="KW-0349">Heme</keyword>
<keyword evidence="8" id="KW-0256">Endoplasmic reticulum</keyword>
<dbReference type="InterPro" id="IPR017972">
    <property type="entry name" value="Cyt_P450_CS"/>
</dbReference>
<dbReference type="InterPro" id="IPR002401">
    <property type="entry name" value="Cyt_P450_E_grp-I"/>
</dbReference>
<dbReference type="PRINTS" id="PR00385">
    <property type="entry name" value="P450"/>
</dbReference>
<evidence type="ECO:0000256" key="11">
    <source>
        <dbReference type="ARBA" id="ARBA00023004"/>
    </source>
</evidence>
<dbReference type="EMBL" id="JBEUOH010000006">
    <property type="protein sequence ID" value="KAL0893432.1"/>
    <property type="molecule type" value="Genomic_DNA"/>
</dbReference>
<evidence type="ECO:0000313" key="17">
    <source>
        <dbReference type="Proteomes" id="UP001549920"/>
    </source>
</evidence>
<keyword evidence="9" id="KW-0492">Microsome</keyword>
<reference evidence="16 17" key="1">
    <citation type="submission" date="2024-06" db="EMBL/GenBank/DDBJ databases">
        <title>A chromosome-level genome assembly of beet webworm, Loxostege sticticalis.</title>
        <authorList>
            <person name="Zhang Y."/>
        </authorList>
    </citation>
    <scope>NUCLEOTIDE SEQUENCE [LARGE SCALE GENOMIC DNA]</scope>
    <source>
        <strain evidence="16">AQ026</strain>
        <tissue evidence="16">Whole body</tissue>
    </source>
</reference>
<accession>A0ABR3IAZ9</accession>
<name>A0ABR3IAZ9_LOXSC</name>
<keyword evidence="10 15" id="KW-0560">Oxidoreductase</keyword>
<dbReference type="Gene3D" id="1.10.630.10">
    <property type="entry name" value="Cytochrome P450"/>
    <property type="match status" value="1"/>
</dbReference>
<evidence type="ECO:0000256" key="2">
    <source>
        <dbReference type="ARBA" id="ARBA00004174"/>
    </source>
</evidence>
<evidence type="ECO:0000256" key="7">
    <source>
        <dbReference type="ARBA" id="ARBA00022723"/>
    </source>
</evidence>
<keyword evidence="7 15" id="KW-0479">Metal-binding</keyword>
<comment type="caution">
    <text evidence="16">The sequence shown here is derived from an EMBL/GenBank/DDBJ whole genome shotgun (WGS) entry which is preliminary data.</text>
</comment>
<comment type="subcellular location">
    <subcellularLocation>
        <location evidence="3">Endoplasmic reticulum membrane</location>
        <topology evidence="3">Peripheral membrane protein</topology>
    </subcellularLocation>
    <subcellularLocation>
        <location evidence="2">Microsome membrane</location>
        <topology evidence="2">Peripheral membrane protein</topology>
    </subcellularLocation>
</comment>
<keyword evidence="13" id="KW-0472">Membrane</keyword>
<dbReference type="Pfam" id="PF00067">
    <property type="entry name" value="p450"/>
    <property type="match status" value="1"/>
</dbReference>
<evidence type="ECO:0000256" key="8">
    <source>
        <dbReference type="ARBA" id="ARBA00022824"/>
    </source>
</evidence>
<evidence type="ECO:0000256" key="6">
    <source>
        <dbReference type="ARBA" id="ARBA00022617"/>
    </source>
</evidence>
<protein>
    <recommendedName>
        <fullName evidence="5">unspecific monooxygenase</fullName>
        <ecNumber evidence="5">1.14.14.1</ecNumber>
    </recommendedName>
</protein>
<dbReference type="Proteomes" id="UP001549920">
    <property type="component" value="Unassembled WGS sequence"/>
</dbReference>
<sequence>MYLLIIWAVIALAAAYLYYRQHYSKLRRRGLKHFTPVPLLGNMASMALRLEHFTDYLKRMYECYPEERFVGSFEFMHPLVVVRDLELLKKITIKDFEYFLDHRTVVDDRIDPFWGRNLFSLKGDEWRDMRATLSPAFTSSKIRLMVPFMEEVGNQMIKCVKKQIQESGSNSIELEAKDLVSRYANDVIASCAFGLKVDSQTEKGNEFYVMGKQAATFKFRQIFVFFAYNSFPKLMSKLKITVFCQKTTEFFRSLMSSTMREREAKNIVRPDMIHLLLEAKKGKLQYDDKVKDTDAGFATVEESAVGKAKTDTDWSQDDLIAQAMVFLIGGFETTSSAMTFALHELAINTDVQDKLVEEIKEFHENNGGKLDFNVLQEMEYMDMVVSELMRKWTPGFMIDRLCIKDYNLGKPNNEATEDYIVRRGESIMFPVWALHRSPEFYPDPDRFDPERFSEKNKKNIKPFTYLPFGVGPRNCIGSRFALCEIKALLYQMLLHFEVLPCSRTSIPIELCRSTFNLKAKGDHWFQFKIRE</sequence>
<organism evidence="16 17">
    <name type="scientific">Loxostege sticticalis</name>
    <name type="common">Beet webworm moth</name>
    <dbReference type="NCBI Taxonomy" id="481309"/>
    <lineage>
        <taxon>Eukaryota</taxon>
        <taxon>Metazoa</taxon>
        <taxon>Ecdysozoa</taxon>
        <taxon>Arthropoda</taxon>
        <taxon>Hexapoda</taxon>
        <taxon>Insecta</taxon>
        <taxon>Pterygota</taxon>
        <taxon>Neoptera</taxon>
        <taxon>Endopterygota</taxon>
        <taxon>Lepidoptera</taxon>
        <taxon>Glossata</taxon>
        <taxon>Ditrysia</taxon>
        <taxon>Pyraloidea</taxon>
        <taxon>Crambidae</taxon>
        <taxon>Pyraustinae</taxon>
        <taxon>Loxostege</taxon>
    </lineage>
</organism>
<comment type="cofactor">
    <cofactor evidence="1">
        <name>heme</name>
        <dbReference type="ChEBI" id="CHEBI:30413"/>
    </cofactor>
</comment>
<evidence type="ECO:0000313" key="16">
    <source>
        <dbReference type="EMBL" id="KAL0893432.1"/>
    </source>
</evidence>
<evidence type="ECO:0000256" key="3">
    <source>
        <dbReference type="ARBA" id="ARBA00004406"/>
    </source>
</evidence>
<evidence type="ECO:0000256" key="10">
    <source>
        <dbReference type="ARBA" id="ARBA00023002"/>
    </source>
</evidence>
<dbReference type="CDD" id="cd11056">
    <property type="entry name" value="CYP6-like"/>
    <property type="match status" value="1"/>
</dbReference>
<evidence type="ECO:0000256" key="13">
    <source>
        <dbReference type="ARBA" id="ARBA00023136"/>
    </source>
</evidence>
<evidence type="ECO:0000256" key="14">
    <source>
        <dbReference type="ARBA" id="ARBA00047827"/>
    </source>
</evidence>
<evidence type="ECO:0000256" key="5">
    <source>
        <dbReference type="ARBA" id="ARBA00012109"/>
    </source>
</evidence>
<dbReference type="PANTHER" id="PTHR24292:SF54">
    <property type="entry name" value="CYP9F3-RELATED"/>
    <property type="match status" value="1"/>
</dbReference>
<keyword evidence="12 15" id="KW-0503">Monooxygenase</keyword>
<evidence type="ECO:0000256" key="12">
    <source>
        <dbReference type="ARBA" id="ARBA00023033"/>
    </source>
</evidence>
<dbReference type="InterPro" id="IPR036396">
    <property type="entry name" value="Cyt_P450_sf"/>
</dbReference>
<evidence type="ECO:0000256" key="1">
    <source>
        <dbReference type="ARBA" id="ARBA00001971"/>
    </source>
</evidence>
<gene>
    <name evidence="16" type="ORF">ABMA27_015017</name>
</gene>
<dbReference type="PRINTS" id="PR00463">
    <property type="entry name" value="EP450I"/>
</dbReference>
<evidence type="ECO:0000256" key="9">
    <source>
        <dbReference type="ARBA" id="ARBA00022848"/>
    </source>
</evidence>
<evidence type="ECO:0000256" key="4">
    <source>
        <dbReference type="ARBA" id="ARBA00010617"/>
    </source>
</evidence>
<evidence type="ECO:0000256" key="15">
    <source>
        <dbReference type="RuleBase" id="RU000461"/>
    </source>
</evidence>